<dbReference type="UniPathway" id="UPA00148">
    <property type="reaction ID" value="UER00233"/>
</dbReference>
<keyword evidence="6 15" id="KW-0169">Cobalamin biosynthesis</keyword>
<dbReference type="RefSeq" id="WP_177192461.1">
    <property type="nucleotide sequence ID" value="NZ_FOXW01000001.1"/>
</dbReference>
<accession>A0A1I5V0R3</accession>
<dbReference type="SUPFAM" id="SSF89028">
    <property type="entry name" value="Cobalamin adenosyltransferase-like"/>
    <property type="match status" value="1"/>
</dbReference>
<reference evidence="17 18" key="1">
    <citation type="submission" date="2016-10" db="EMBL/GenBank/DDBJ databases">
        <authorList>
            <person name="de Groot N.N."/>
        </authorList>
    </citation>
    <scope>NUCLEOTIDE SEQUENCE [LARGE SCALE GENOMIC DNA]</scope>
    <source>
        <strain evidence="17 18">DSM 20581</strain>
    </source>
</reference>
<sequence length="200" mass="22584">MQLYTKRGDFGNTNLIGGRTVSKDSTRVDSYGTIDELNSLVGYIVSQIGAEDAMIKNELVKLQHDLFDCGTDLSTPHGVREYKVQKDLVDWIEERIDQYAEEALAIEKFIIPGGDPVAGLLHMARTVTRRSERIIVALSKETTVNPVVAIFINRLSDYFFALARVINHRHGVEEPFYERGGVVFHPDLKKEALPKTKYDD</sequence>
<evidence type="ECO:0000256" key="3">
    <source>
        <dbReference type="ARBA" id="ARBA00011233"/>
    </source>
</evidence>
<evidence type="ECO:0000256" key="11">
    <source>
        <dbReference type="ARBA" id="ARBA00033334"/>
    </source>
</evidence>
<evidence type="ECO:0000256" key="14">
    <source>
        <dbReference type="ARBA" id="ARBA00048692"/>
    </source>
</evidence>
<dbReference type="InterPro" id="IPR016030">
    <property type="entry name" value="CblAdoTrfase-like"/>
</dbReference>
<evidence type="ECO:0000256" key="13">
    <source>
        <dbReference type="ARBA" id="ARBA00048555"/>
    </source>
</evidence>
<dbReference type="GO" id="GO:0008817">
    <property type="term" value="F:corrinoid adenosyltransferase activity"/>
    <property type="evidence" value="ECO:0007669"/>
    <property type="project" value="UniProtKB-UniRule"/>
</dbReference>
<proteinExistence type="inferred from homology"/>
<comment type="catalytic activity">
    <reaction evidence="13 15">
        <text>2 cob(II)yrinate a,c diamide + reduced [electron-transfer flavoprotein] + 2 ATP = 2 adenosylcob(III)yrinate a,c-diamide + 2 triphosphate + oxidized [electron-transfer flavoprotein] + 3 H(+)</text>
        <dbReference type="Rhea" id="RHEA:11528"/>
        <dbReference type="Rhea" id="RHEA-COMP:10685"/>
        <dbReference type="Rhea" id="RHEA-COMP:10686"/>
        <dbReference type="ChEBI" id="CHEBI:15378"/>
        <dbReference type="ChEBI" id="CHEBI:18036"/>
        <dbReference type="ChEBI" id="CHEBI:30616"/>
        <dbReference type="ChEBI" id="CHEBI:57692"/>
        <dbReference type="ChEBI" id="CHEBI:58307"/>
        <dbReference type="ChEBI" id="CHEBI:58503"/>
        <dbReference type="ChEBI" id="CHEBI:58537"/>
        <dbReference type="EC" id="2.5.1.17"/>
    </reaction>
</comment>
<dbReference type="Proteomes" id="UP000199136">
    <property type="component" value="Unassembled WGS sequence"/>
</dbReference>
<evidence type="ECO:0000256" key="7">
    <source>
        <dbReference type="ARBA" id="ARBA00022679"/>
    </source>
</evidence>
<dbReference type="NCBIfam" id="TIGR00636">
    <property type="entry name" value="PduO_Nterm"/>
    <property type="match status" value="1"/>
</dbReference>
<evidence type="ECO:0000313" key="18">
    <source>
        <dbReference type="Proteomes" id="UP000199136"/>
    </source>
</evidence>
<feature type="domain" description="Cobalamin adenosyltransferase-like" evidence="16">
    <location>
        <begin position="3"/>
        <end position="165"/>
    </location>
</feature>
<dbReference type="InterPro" id="IPR029499">
    <property type="entry name" value="PduO-typ"/>
</dbReference>
<gene>
    <name evidence="17" type="ORF">SAMN04488506_0292</name>
</gene>
<evidence type="ECO:0000256" key="1">
    <source>
        <dbReference type="ARBA" id="ARBA00005121"/>
    </source>
</evidence>
<dbReference type="STRING" id="82801.SAMN04488506_0292"/>
<evidence type="ECO:0000256" key="8">
    <source>
        <dbReference type="ARBA" id="ARBA00022741"/>
    </source>
</evidence>
<evidence type="ECO:0000256" key="4">
    <source>
        <dbReference type="ARBA" id="ARBA00012454"/>
    </source>
</evidence>
<keyword evidence="9 15" id="KW-0067">ATP-binding</keyword>
<evidence type="ECO:0000256" key="9">
    <source>
        <dbReference type="ARBA" id="ARBA00022840"/>
    </source>
</evidence>
<dbReference type="Pfam" id="PF01923">
    <property type="entry name" value="Cob_adeno_trans"/>
    <property type="match status" value="1"/>
</dbReference>
<dbReference type="GO" id="GO:0005524">
    <property type="term" value="F:ATP binding"/>
    <property type="evidence" value="ECO:0007669"/>
    <property type="project" value="UniProtKB-UniRule"/>
</dbReference>
<evidence type="ECO:0000256" key="10">
    <source>
        <dbReference type="ARBA" id="ARBA00031529"/>
    </source>
</evidence>
<evidence type="ECO:0000256" key="6">
    <source>
        <dbReference type="ARBA" id="ARBA00022573"/>
    </source>
</evidence>
<dbReference type="EC" id="2.5.1.17" evidence="4 15"/>
<dbReference type="InterPro" id="IPR036451">
    <property type="entry name" value="CblAdoTrfase-like_sf"/>
</dbReference>
<comment type="similarity">
    <text evidence="2 15">Belongs to the Cob(I)alamin adenosyltransferase family.</text>
</comment>
<name>A0A1I5V0R3_9LACT</name>
<keyword evidence="8 15" id="KW-0547">Nucleotide-binding</keyword>
<evidence type="ECO:0000256" key="2">
    <source>
        <dbReference type="ARBA" id="ARBA00007487"/>
    </source>
</evidence>
<dbReference type="FunFam" id="1.20.1200.10:FF:000001">
    <property type="entry name" value="Cob(I)yrinic acid a,c-diamide adenosyltransferase"/>
    <property type="match status" value="1"/>
</dbReference>
<dbReference type="AlphaFoldDB" id="A0A1I5V0R3"/>
<protein>
    <recommendedName>
        <fullName evidence="5 15">Corrinoid adenosyltransferase</fullName>
        <ecNumber evidence="4 15">2.5.1.17</ecNumber>
    </recommendedName>
    <alternativeName>
        <fullName evidence="10 15">Cob(II)alamin adenosyltransferase</fullName>
    </alternativeName>
    <alternativeName>
        <fullName evidence="12 15">Cob(II)yrinic acid a,c-diamide adenosyltransferase</fullName>
    </alternativeName>
    <alternativeName>
        <fullName evidence="11 15">Cobinamide/cobalamin adenosyltransferase</fullName>
    </alternativeName>
</protein>
<evidence type="ECO:0000313" key="17">
    <source>
        <dbReference type="EMBL" id="SFQ01080.1"/>
    </source>
</evidence>
<keyword evidence="7 15" id="KW-0808">Transferase</keyword>
<evidence type="ECO:0000256" key="5">
    <source>
        <dbReference type="ARBA" id="ARBA00020963"/>
    </source>
</evidence>
<evidence type="ECO:0000259" key="16">
    <source>
        <dbReference type="Pfam" id="PF01923"/>
    </source>
</evidence>
<dbReference type="GO" id="GO:0009236">
    <property type="term" value="P:cobalamin biosynthetic process"/>
    <property type="evidence" value="ECO:0007669"/>
    <property type="project" value="UniProtKB-UniRule"/>
</dbReference>
<organism evidence="17 18">
    <name type="scientific">Desemzia incerta</name>
    <dbReference type="NCBI Taxonomy" id="82801"/>
    <lineage>
        <taxon>Bacteria</taxon>
        <taxon>Bacillati</taxon>
        <taxon>Bacillota</taxon>
        <taxon>Bacilli</taxon>
        <taxon>Lactobacillales</taxon>
        <taxon>Carnobacteriaceae</taxon>
        <taxon>Desemzia</taxon>
    </lineage>
</organism>
<evidence type="ECO:0000256" key="15">
    <source>
        <dbReference type="RuleBase" id="RU366026"/>
    </source>
</evidence>
<dbReference type="EMBL" id="FOXW01000001">
    <property type="protein sequence ID" value="SFQ01080.1"/>
    <property type="molecule type" value="Genomic_DNA"/>
</dbReference>
<comment type="pathway">
    <text evidence="1 15">Cofactor biosynthesis; adenosylcobalamin biosynthesis; adenosylcobalamin from cob(II)yrinate a,c-diamide: step 2/7.</text>
</comment>
<dbReference type="PANTHER" id="PTHR12213:SF0">
    <property type="entry name" value="CORRINOID ADENOSYLTRANSFERASE MMAB"/>
    <property type="match status" value="1"/>
</dbReference>
<dbReference type="PANTHER" id="PTHR12213">
    <property type="entry name" value="CORRINOID ADENOSYLTRANSFERASE"/>
    <property type="match status" value="1"/>
</dbReference>
<evidence type="ECO:0000256" key="12">
    <source>
        <dbReference type="ARBA" id="ARBA00033354"/>
    </source>
</evidence>
<comment type="subunit">
    <text evidence="3">Homotrimer.</text>
</comment>
<dbReference type="Gene3D" id="1.20.1200.10">
    <property type="entry name" value="Cobalamin adenosyltransferase-like"/>
    <property type="match status" value="1"/>
</dbReference>
<comment type="catalytic activity">
    <reaction evidence="14 15">
        <text>2 cob(II)alamin + reduced [electron-transfer flavoprotein] + 2 ATP = 2 adenosylcob(III)alamin + 2 triphosphate + oxidized [electron-transfer flavoprotein] + 3 H(+)</text>
        <dbReference type="Rhea" id="RHEA:28671"/>
        <dbReference type="Rhea" id="RHEA-COMP:10685"/>
        <dbReference type="Rhea" id="RHEA-COMP:10686"/>
        <dbReference type="ChEBI" id="CHEBI:15378"/>
        <dbReference type="ChEBI" id="CHEBI:16304"/>
        <dbReference type="ChEBI" id="CHEBI:18036"/>
        <dbReference type="ChEBI" id="CHEBI:18408"/>
        <dbReference type="ChEBI" id="CHEBI:30616"/>
        <dbReference type="ChEBI" id="CHEBI:57692"/>
        <dbReference type="ChEBI" id="CHEBI:58307"/>
        <dbReference type="EC" id="2.5.1.17"/>
    </reaction>
</comment>
<keyword evidence="18" id="KW-1185">Reference proteome</keyword>